<evidence type="ECO:0000256" key="2">
    <source>
        <dbReference type="ARBA" id="ARBA00012452"/>
    </source>
</evidence>
<dbReference type="Proteomes" id="UP000887575">
    <property type="component" value="Unassembled WGS sequence"/>
</dbReference>
<dbReference type="InterPro" id="IPR002223">
    <property type="entry name" value="Kunitz_BPTI"/>
</dbReference>
<evidence type="ECO:0000259" key="12">
    <source>
        <dbReference type="PROSITE" id="PS50404"/>
    </source>
</evidence>
<evidence type="ECO:0000256" key="10">
    <source>
        <dbReference type="ARBA" id="ARBA00078118"/>
    </source>
</evidence>
<dbReference type="Pfam" id="PF00014">
    <property type="entry name" value="Kunitz_BPTI"/>
    <property type="match status" value="1"/>
</dbReference>
<keyword evidence="14" id="KW-1185">Reference proteome</keyword>
<feature type="domain" description="GST N-terminal" evidence="12">
    <location>
        <begin position="79"/>
        <end position="156"/>
    </location>
</feature>
<feature type="domain" description="BPTI/Kunitz inhibitor" evidence="11">
    <location>
        <begin position="7"/>
        <end position="57"/>
    </location>
</feature>
<dbReference type="PROSITE" id="PS51257">
    <property type="entry name" value="PROKAR_LIPOPROTEIN"/>
    <property type="match status" value="1"/>
</dbReference>
<dbReference type="CDD" id="cd00109">
    <property type="entry name" value="Kunitz-type"/>
    <property type="match status" value="2"/>
</dbReference>
<dbReference type="GO" id="GO:0004867">
    <property type="term" value="F:serine-type endopeptidase inhibitor activity"/>
    <property type="evidence" value="ECO:0007669"/>
    <property type="project" value="UniProtKB-KW"/>
</dbReference>
<dbReference type="InterPro" id="IPR050213">
    <property type="entry name" value="GST_superfamily"/>
</dbReference>
<dbReference type="CDD" id="cd03192">
    <property type="entry name" value="GST_C_Sigma_like"/>
    <property type="match status" value="1"/>
</dbReference>
<dbReference type="EC" id="2.5.1.18" evidence="2"/>
<dbReference type="InterPro" id="IPR040079">
    <property type="entry name" value="Glutathione_S-Trfase"/>
</dbReference>
<dbReference type="SUPFAM" id="SSF57362">
    <property type="entry name" value="BPTI-like"/>
    <property type="match status" value="1"/>
</dbReference>
<dbReference type="InterPro" id="IPR036282">
    <property type="entry name" value="Glutathione-S-Trfase_C_sf"/>
</dbReference>
<reference evidence="15" key="1">
    <citation type="submission" date="2024-02" db="UniProtKB">
        <authorList>
            <consortium name="WormBaseParasite"/>
        </authorList>
    </citation>
    <scope>IDENTIFICATION</scope>
</reference>
<organism evidence="14 15">
    <name type="scientific">Mesorhabditis belari</name>
    <dbReference type="NCBI Taxonomy" id="2138241"/>
    <lineage>
        <taxon>Eukaryota</taxon>
        <taxon>Metazoa</taxon>
        <taxon>Ecdysozoa</taxon>
        <taxon>Nematoda</taxon>
        <taxon>Chromadorea</taxon>
        <taxon>Rhabditida</taxon>
        <taxon>Rhabditina</taxon>
        <taxon>Rhabditomorpha</taxon>
        <taxon>Rhabditoidea</taxon>
        <taxon>Rhabditidae</taxon>
        <taxon>Mesorhabditinae</taxon>
        <taxon>Mesorhabditis</taxon>
    </lineage>
</organism>
<dbReference type="InterPro" id="IPR036880">
    <property type="entry name" value="Kunitz_BPTI_sf"/>
</dbReference>
<accession>A0AAF3FJC1</accession>
<dbReference type="Gene3D" id="1.20.1050.10">
    <property type="match status" value="1"/>
</dbReference>
<dbReference type="FunFam" id="3.40.30.10:FF:000035">
    <property type="entry name" value="hematopoietic prostaglandin D synthase"/>
    <property type="match status" value="1"/>
</dbReference>
<dbReference type="InterPro" id="IPR004045">
    <property type="entry name" value="Glutathione_S-Trfase_N"/>
</dbReference>
<keyword evidence="3" id="KW-0964">Secreted</keyword>
<evidence type="ECO:0000313" key="15">
    <source>
        <dbReference type="WBParaSite" id="MBELARI_LOCUS6977"/>
    </source>
</evidence>
<dbReference type="InterPro" id="IPR004046">
    <property type="entry name" value="GST_C"/>
</dbReference>
<keyword evidence="4" id="KW-0808">Transferase</keyword>
<dbReference type="PROSITE" id="PS50405">
    <property type="entry name" value="GST_CTER"/>
    <property type="match status" value="1"/>
</dbReference>
<dbReference type="PROSITE" id="PS00280">
    <property type="entry name" value="BPTI_KUNITZ_1"/>
    <property type="match status" value="1"/>
</dbReference>
<dbReference type="GO" id="GO:0005576">
    <property type="term" value="C:extracellular region"/>
    <property type="evidence" value="ECO:0007669"/>
    <property type="project" value="UniProtKB-SubCell"/>
</dbReference>
<name>A0AAF3FJC1_9BILA</name>
<dbReference type="AlphaFoldDB" id="A0AAF3FJC1"/>
<comment type="similarity">
    <text evidence="8">Belongs to the GST superfamily. Sigma family.</text>
</comment>
<evidence type="ECO:0000256" key="4">
    <source>
        <dbReference type="ARBA" id="ARBA00022679"/>
    </source>
</evidence>
<dbReference type="GO" id="GO:0004364">
    <property type="term" value="F:glutathione transferase activity"/>
    <property type="evidence" value="ECO:0007669"/>
    <property type="project" value="UniProtKB-EC"/>
</dbReference>
<dbReference type="PRINTS" id="PR00759">
    <property type="entry name" value="BASICPTASE"/>
</dbReference>
<dbReference type="Pfam" id="PF14497">
    <property type="entry name" value="GST_C_3"/>
    <property type="match status" value="1"/>
</dbReference>
<proteinExistence type="inferred from homology"/>
<keyword evidence="5" id="KW-0646">Protease inhibitor</keyword>
<dbReference type="SFLD" id="SFLDS00019">
    <property type="entry name" value="Glutathione_Transferase_(cytos"/>
    <property type="match status" value="1"/>
</dbReference>
<protein>
    <recommendedName>
        <fullName evidence="2">glutathione transferase</fullName>
        <ecNumber evidence="2">2.5.1.18</ecNumber>
    </recommendedName>
    <alternativeName>
        <fullName evidence="10">GST class-sigma</fullName>
    </alternativeName>
</protein>
<dbReference type="FunFam" id="1.20.1050.10:FF:000031">
    <property type="entry name" value="Glutathione S-Transferase"/>
    <property type="match status" value="1"/>
</dbReference>
<sequence>MKREDICSLPPVVGSCRALFSRYYYNPTSGQCETFSYGGCDGNGNNFKRPTECEDACVKKTAADCALPREVGSCRALLSRFFYNSETKKGRAEIHRQLFALAGVPYVDKRIKPEDWPTLKPTTPFGQLPLLEVDGKPIPQSMAIARFLAKRFGFAGANDLEEAQIDALVDLLNDYMTEQKHFFGVLVGRVPGDKAAATKELFEPARDKYFPLVIEKYLKKSKSGFLVGSKVSWVDLHLAGHITTYQQLIPGAFDKYPEVIAHRDRVEALPAIKEWIAKRPKSSY</sequence>
<evidence type="ECO:0000256" key="3">
    <source>
        <dbReference type="ARBA" id="ARBA00022525"/>
    </source>
</evidence>
<dbReference type="GO" id="GO:0005737">
    <property type="term" value="C:cytoplasm"/>
    <property type="evidence" value="ECO:0007669"/>
    <property type="project" value="UniProtKB-ARBA"/>
</dbReference>
<dbReference type="InterPro" id="IPR020901">
    <property type="entry name" value="Prtase_inh_Kunz-CS"/>
</dbReference>
<keyword evidence="6" id="KW-0722">Serine protease inhibitor</keyword>
<evidence type="ECO:0000259" key="13">
    <source>
        <dbReference type="PROSITE" id="PS50405"/>
    </source>
</evidence>
<feature type="domain" description="GST C-terminal" evidence="13">
    <location>
        <begin position="158"/>
        <end position="284"/>
    </location>
</feature>
<evidence type="ECO:0000256" key="8">
    <source>
        <dbReference type="ARBA" id="ARBA00038317"/>
    </source>
</evidence>
<comment type="subcellular location">
    <subcellularLocation>
        <location evidence="1">Secreted</location>
    </subcellularLocation>
</comment>
<dbReference type="GO" id="GO:0004602">
    <property type="term" value="F:glutathione peroxidase activity"/>
    <property type="evidence" value="ECO:0007669"/>
    <property type="project" value="UniProtKB-ARBA"/>
</dbReference>
<evidence type="ECO:0000256" key="6">
    <source>
        <dbReference type="ARBA" id="ARBA00022900"/>
    </source>
</evidence>
<evidence type="ECO:0000313" key="14">
    <source>
        <dbReference type="Proteomes" id="UP000887575"/>
    </source>
</evidence>
<evidence type="ECO:0000256" key="7">
    <source>
        <dbReference type="ARBA" id="ARBA00023157"/>
    </source>
</evidence>
<dbReference type="PROSITE" id="PS50404">
    <property type="entry name" value="GST_NTER"/>
    <property type="match status" value="1"/>
</dbReference>
<dbReference type="PROSITE" id="PS50279">
    <property type="entry name" value="BPTI_KUNITZ_2"/>
    <property type="match status" value="1"/>
</dbReference>
<dbReference type="Gene3D" id="4.10.410.10">
    <property type="entry name" value="Pancreatic trypsin inhibitor Kunitz domain"/>
    <property type="match status" value="1"/>
</dbReference>
<dbReference type="PANTHER" id="PTHR11571:SF224">
    <property type="entry name" value="HEMATOPOIETIC PROSTAGLANDIN D SYNTHASE"/>
    <property type="match status" value="1"/>
</dbReference>
<evidence type="ECO:0000256" key="9">
    <source>
        <dbReference type="ARBA" id="ARBA00047960"/>
    </source>
</evidence>
<dbReference type="WBParaSite" id="MBELARI_LOCUS6977">
    <property type="protein sequence ID" value="MBELARI_LOCUS6977"/>
    <property type="gene ID" value="MBELARI_LOCUS6977"/>
</dbReference>
<keyword evidence="7" id="KW-1015">Disulfide bond</keyword>
<dbReference type="Gene3D" id="3.40.30.10">
    <property type="entry name" value="Glutaredoxin"/>
    <property type="match status" value="1"/>
</dbReference>
<dbReference type="GO" id="GO:0006749">
    <property type="term" value="P:glutathione metabolic process"/>
    <property type="evidence" value="ECO:0007669"/>
    <property type="project" value="TreeGrafter"/>
</dbReference>
<evidence type="ECO:0000256" key="1">
    <source>
        <dbReference type="ARBA" id="ARBA00004613"/>
    </source>
</evidence>
<dbReference type="Pfam" id="PF02798">
    <property type="entry name" value="GST_N"/>
    <property type="match status" value="1"/>
</dbReference>
<comment type="catalytic activity">
    <reaction evidence="9">
        <text>RX + glutathione = an S-substituted glutathione + a halide anion + H(+)</text>
        <dbReference type="Rhea" id="RHEA:16437"/>
        <dbReference type="ChEBI" id="CHEBI:15378"/>
        <dbReference type="ChEBI" id="CHEBI:16042"/>
        <dbReference type="ChEBI" id="CHEBI:17792"/>
        <dbReference type="ChEBI" id="CHEBI:57925"/>
        <dbReference type="ChEBI" id="CHEBI:90779"/>
        <dbReference type="EC" id="2.5.1.18"/>
    </reaction>
</comment>
<dbReference type="SUPFAM" id="SSF47616">
    <property type="entry name" value="GST C-terminal domain-like"/>
    <property type="match status" value="1"/>
</dbReference>
<dbReference type="SMART" id="SM00131">
    <property type="entry name" value="KU"/>
    <property type="match status" value="1"/>
</dbReference>
<evidence type="ECO:0000259" key="11">
    <source>
        <dbReference type="PROSITE" id="PS50279"/>
    </source>
</evidence>
<dbReference type="PANTHER" id="PTHR11571">
    <property type="entry name" value="GLUTATHIONE S-TRANSFERASE"/>
    <property type="match status" value="1"/>
</dbReference>
<dbReference type="InterPro" id="IPR010987">
    <property type="entry name" value="Glutathione-S-Trfase_C-like"/>
</dbReference>
<evidence type="ECO:0000256" key="5">
    <source>
        <dbReference type="ARBA" id="ARBA00022690"/>
    </source>
</evidence>
<dbReference type="FunFam" id="4.10.410.10:FF:000011">
    <property type="entry name" value="Tissue factor pathway inhibitor"/>
    <property type="match status" value="1"/>
</dbReference>
<dbReference type="InterPro" id="IPR036249">
    <property type="entry name" value="Thioredoxin-like_sf"/>
</dbReference>
<dbReference type="SUPFAM" id="SSF52833">
    <property type="entry name" value="Thioredoxin-like"/>
    <property type="match status" value="1"/>
</dbReference>
<dbReference type="CDD" id="cd03039">
    <property type="entry name" value="GST_N_Sigma_like"/>
    <property type="match status" value="1"/>
</dbReference>